<name>A0A7Y8R5R8_BRAEL</name>
<comment type="caution">
    <text evidence="1">The sequence shown here is derived from an EMBL/GenBank/DDBJ whole genome shotgun (WGS) entry which is preliminary data.</text>
</comment>
<dbReference type="Proteomes" id="UP000673383">
    <property type="component" value="Unassembled WGS sequence"/>
</dbReference>
<accession>A0A7Y8R5R8</accession>
<sequence length="129" mass="13615">MSVSPGCSATNPSARSWVLASIARSNAITIEDGYSVRADISAINAQIRQSAATACGLVNDFASLPGIKGPLGIAGDVCSHRRVIAFFNLMISMSPGLIARHHAPLRRCRTLALTPRRTSVSFVEPLGQP</sequence>
<dbReference type="GeneID" id="92957102"/>
<evidence type="ECO:0000313" key="1">
    <source>
        <dbReference type="EMBL" id="MBP1290460.1"/>
    </source>
</evidence>
<dbReference type="EMBL" id="JAFICZ010000001">
    <property type="protein sequence ID" value="MBP1290460.1"/>
    <property type="molecule type" value="Genomic_DNA"/>
</dbReference>
<dbReference type="RefSeq" id="WP_125459152.1">
    <property type="nucleotide sequence ID" value="NZ_BJNL01000062.1"/>
</dbReference>
<evidence type="ECO:0000313" key="2">
    <source>
        <dbReference type="EMBL" id="MEY9314553.1"/>
    </source>
</evidence>
<evidence type="ECO:0000313" key="3">
    <source>
        <dbReference type="Proteomes" id="UP000673383"/>
    </source>
</evidence>
<proteinExistence type="predicted"/>
<dbReference type="AlphaFoldDB" id="A0A7Y8R5R8"/>
<dbReference type="EMBL" id="JBGBZA010000002">
    <property type="protein sequence ID" value="MEY9314553.1"/>
    <property type="molecule type" value="Genomic_DNA"/>
</dbReference>
<gene>
    <name evidence="2" type="ORF">ABIF29_001352</name>
    <name evidence="1" type="ORF">JOH49_000213</name>
</gene>
<organism evidence="1 3">
    <name type="scientific">Bradyrhizobium elkanii</name>
    <dbReference type="NCBI Taxonomy" id="29448"/>
    <lineage>
        <taxon>Bacteria</taxon>
        <taxon>Pseudomonadati</taxon>
        <taxon>Pseudomonadota</taxon>
        <taxon>Alphaproteobacteria</taxon>
        <taxon>Hyphomicrobiales</taxon>
        <taxon>Nitrobacteraceae</taxon>
        <taxon>Bradyrhizobium</taxon>
    </lineage>
</organism>
<reference evidence="2 4" key="2">
    <citation type="submission" date="2024-07" db="EMBL/GenBank/DDBJ databases">
        <title>Genomic Encyclopedia of Type Strains, Phase V (KMG-V): Genome sequencing to study the core and pangenomes of soil and plant-associated prokaryotes.</title>
        <authorList>
            <person name="Whitman W."/>
        </authorList>
    </citation>
    <scope>NUCLEOTIDE SEQUENCE [LARGE SCALE GENOMIC DNA]</scope>
    <source>
        <strain evidence="2 4">USDA 415</strain>
    </source>
</reference>
<reference evidence="1" key="1">
    <citation type="submission" date="2021-02" db="EMBL/GenBank/DDBJ databases">
        <title>Genomic Encyclopedia of Type Strains, Phase IV (KMG-V): Genome sequencing to study the core and pangenomes of soil and plant-associated prokaryotes.</title>
        <authorList>
            <person name="Whitman W."/>
        </authorList>
    </citation>
    <scope>NUCLEOTIDE SEQUENCE</scope>
    <source>
        <strain evidence="1">USDA 406</strain>
    </source>
</reference>
<protein>
    <submittedName>
        <fullName evidence="1">Uncharacterized protein</fullName>
    </submittedName>
</protein>
<evidence type="ECO:0000313" key="4">
    <source>
        <dbReference type="Proteomes" id="UP001565471"/>
    </source>
</evidence>
<keyword evidence="4" id="KW-1185">Reference proteome</keyword>
<dbReference type="Proteomes" id="UP001565471">
    <property type="component" value="Unassembled WGS sequence"/>
</dbReference>